<evidence type="ECO:0000313" key="6">
    <source>
        <dbReference type="EMBL" id="MET3583419.1"/>
    </source>
</evidence>
<evidence type="ECO:0000256" key="1">
    <source>
        <dbReference type="ARBA" id="ARBA00009881"/>
    </source>
</evidence>
<dbReference type="RefSeq" id="WP_263807105.1">
    <property type="nucleotide sequence ID" value="NZ_JBEPMC010000018.1"/>
</dbReference>
<gene>
    <name evidence="6" type="ORF">ABID19_006484</name>
</gene>
<name>A0ABV2GZ22_9HYPH</name>
<evidence type="ECO:0000313" key="7">
    <source>
        <dbReference type="Proteomes" id="UP001549204"/>
    </source>
</evidence>
<keyword evidence="5 6" id="KW-0503">Monooxygenase</keyword>
<keyword evidence="7" id="KW-1185">Reference proteome</keyword>
<evidence type="ECO:0000256" key="3">
    <source>
        <dbReference type="ARBA" id="ARBA00022643"/>
    </source>
</evidence>
<evidence type="ECO:0000256" key="5">
    <source>
        <dbReference type="ARBA" id="ARBA00023033"/>
    </source>
</evidence>
<dbReference type="PANTHER" id="PTHR42747">
    <property type="entry name" value="NITRONATE MONOOXYGENASE-RELATED"/>
    <property type="match status" value="1"/>
</dbReference>
<proteinExistence type="inferred from homology"/>
<reference evidence="6 7" key="1">
    <citation type="submission" date="2024-06" db="EMBL/GenBank/DDBJ databases">
        <title>Genomic Encyclopedia of Type Strains, Phase IV (KMG-IV): sequencing the most valuable type-strain genomes for metagenomic binning, comparative biology and taxonomic classification.</title>
        <authorList>
            <person name="Goeker M."/>
        </authorList>
    </citation>
    <scope>NUCLEOTIDE SEQUENCE [LARGE SCALE GENOMIC DNA]</scope>
    <source>
        <strain evidence="6 7">DSM 100022</strain>
    </source>
</reference>
<dbReference type="Pfam" id="PF03060">
    <property type="entry name" value="NMO"/>
    <property type="match status" value="1"/>
</dbReference>
<keyword evidence="2" id="KW-0285">Flavoprotein</keyword>
<comment type="similarity">
    <text evidence="1">Belongs to the nitronate monooxygenase family. NMO class I subfamily.</text>
</comment>
<dbReference type="InterPro" id="IPR004136">
    <property type="entry name" value="NMO"/>
</dbReference>
<comment type="caution">
    <text evidence="6">The sequence shown here is derived from an EMBL/GenBank/DDBJ whole genome shotgun (WGS) entry which is preliminary data.</text>
</comment>
<sequence length="321" mass="34126">MGLPISIASRMRIPLIAAPMQGVSGPELVSTICRNGVIGAFPTFNARTPEQLDYWLTIIGQACAEPSSAPCCPNIVMRRSAEALQTEVDILVKHRVKIVLASVGSPEAIIPQLHDIGCTVLTDVASMRHAEKAIKVGADGLVLLSAGAGGQTGWLNGLSFARAVRAIYDGPIGLAGGISDGHALWAAQVVGCDFSLMGSPFIATHESMASDGHKEMVVASGIDEIRLTKAINGFDANYLTRSILQTGLDLAELDIPLSVEEARRRFSADMAGEGPKRWRDIWSAGHTVAAVKKIRPAAELIAEIASEYHQATERTRGLLSR</sequence>
<dbReference type="PANTHER" id="PTHR42747:SF4">
    <property type="entry name" value="BLR1330 PROTEIN"/>
    <property type="match status" value="1"/>
</dbReference>
<evidence type="ECO:0000256" key="4">
    <source>
        <dbReference type="ARBA" id="ARBA00023002"/>
    </source>
</evidence>
<keyword evidence="3" id="KW-0288">FMN</keyword>
<dbReference type="SUPFAM" id="SSF51412">
    <property type="entry name" value="Inosine monophosphate dehydrogenase (IMPDH)"/>
    <property type="match status" value="1"/>
</dbReference>
<accession>A0ABV2GZ22</accession>
<dbReference type="EC" id="1.13.12.16" evidence="6"/>
<evidence type="ECO:0000256" key="2">
    <source>
        <dbReference type="ARBA" id="ARBA00022630"/>
    </source>
</evidence>
<dbReference type="Proteomes" id="UP001549204">
    <property type="component" value="Unassembled WGS sequence"/>
</dbReference>
<protein>
    <submittedName>
        <fullName evidence="6">Nitronate monooxygenase</fullName>
        <ecNumber evidence="6">1.13.12.16</ecNumber>
    </submittedName>
</protein>
<dbReference type="EMBL" id="JBEPMC010000018">
    <property type="protein sequence ID" value="MET3583419.1"/>
    <property type="molecule type" value="Genomic_DNA"/>
</dbReference>
<dbReference type="CDD" id="cd04730">
    <property type="entry name" value="NPD_like"/>
    <property type="match status" value="1"/>
</dbReference>
<organism evidence="6 7">
    <name type="scientific">Mesorhizobium robiniae</name>
    <dbReference type="NCBI Taxonomy" id="559315"/>
    <lineage>
        <taxon>Bacteria</taxon>
        <taxon>Pseudomonadati</taxon>
        <taxon>Pseudomonadota</taxon>
        <taxon>Alphaproteobacteria</taxon>
        <taxon>Hyphomicrobiales</taxon>
        <taxon>Phyllobacteriaceae</taxon>
        <taxon>Mesorhizobium</taxon>
    </lineage>
</organism>
<keyword evidence="4 6" id="KW-0560">Oxidoreductase</keyword>
<dbReference type="Gene3D" id="3.20.20.70">
    <property type="entry name" value="Aldolase class I"/>
    <property type="match status" value="1"/>
</dbReference>
<dbReference type="GO" id="GO:0018580">
    <property type="term" value="F:nitronate monooxygenase activity"/>
    <property type="evidence" value="ECO:0007669"/>
    <property type="project" value="UniProtKB-EC"/>
</dbReference>
<dbReference type="InterPro" id="IPR013785">
    <property type="entry name" value="Aldolase_TIM"/>
</dbReference>